<accession>A0A2M8KTE3</accession>
<dbReference type="GO" id="GO:0046872">
    <property type="term" value="F:metal ion binding"/>
    <property type="evidence" value="ECO:0007669"/>
    <property type="project" value="UniProtKB-KW"/>
</dbReference>
<dbReference type="PANTHER" id="PTHR43270:SF8">
    <property type="entry name" value="DI- AND TRIPEPTIDASE DUG2-RELATED"/>
    <property type="match status" value="1"/>
</dbReference>
<keyword evidence="3" id="KW-0378">Hydrolase</keyword>
<evidence type="ECO:0000313" key="5">
    <source>
        <dbReference type="EMBL" id="PJE63214.1"/>
    </source>
</evidence>
<dbReference type="AlphaFoldDB" id="A0A2M8KTE3"/>
<comment type="caution">
    <text evidence="5">The sequence shown here is derived from an EMBL/GenBank/DDBJ whole genome shotgun (WGS) entry which is preliminary data.</text>
</comment>
<dbReference type="InterPro" id="IPR002933">
    <property type="entry name" value="Peptidase_M20"/>
</dbReference>
<dbReference type="Proteomes" id="UP000229554">
    <property type="component" value="Unassembled WGS sequence"/>
</dbReference>
<reference evidence="6" key="1">
    <citation type="submission" date="2017-09" db="EMBL/GenBank/DDBJ databases">
        <title>Depth-based differentiation of microbial function through sediment-hosted aquifers and enrichment of novel symbionts in the deep terrestrial subsurface.</title>
        <authorList>
            <person name="Probst A.J."/>
            <person name="Ladd B."/>
            <person name="Jarett J.K."/>
            <person name="Geller-Mcgrath D.E."/>
            <person name="Sieber C.M.K."/>
            <person name="Emerson J.B."/>
            <person name="Anantharaman K."/>
            <person name="Thomas B.C."/>
            <person name="Malmstrom R."/>
            <person name="Stieglmeier M."/>
            <person name="Klingl A."/>
            <person name="Woyke T."/>
            <person name="Ryan C.M."/>
            <person name="Banfield J.F."/>
        </authorList>
    </citation>
    <scope>NUCLEOTIDE SEQUENCE [LARGE SCALE GENOMIC DNA]</scope>
</reference>
<proteinExistence type="predicted"/>
<dbReference type="GO" id="GO:0006508">
    <property type="term" value="P:proteolysis"/>
    <property type="evidence" value="ECO:0007669"/>
    <property type="project" value="UniProtKB-KW"/>
</dbReference>
<dbReference type="PANTHER" id="PTHR43270">
    <property type="entry name" value="BETA-ALA-HIS DIPEPTIDASE"/>
    <property type="match status" value="1"/>
</dbReference>
<dbReference type="EMBL" id="PFED01000031">
    <property type="protein sequence ID" value="PJE63214.1"/>
    <property type="molecule type" value="Genomic_DNA"/>
</dbReference>
<dbReference type="Gene3D" id="3.40.630.10">
    <property type="entry name" value="Zn peptidases"/>
    <property type="match status" value="1"/>
</dbReference>
<dbReference type="Pfam" id="PF07687">
    <property type="entry name" value="M20_dimer"/>
    <property type="match status" value="1"/>
</dbReference>
<name>A0A2M8KTE3_9BACT</name>
<evidence type="ECO:0000256" key="2">
    <source>
        <dbReference type="ARBA" id="ARBA00022723"/>
    </source>
</evidence>
<gene>
    <name evidence="5" type="ORF">COU88_00745</name>
</gene>
<evidence type="ECO:0000256" key="1">
    <source>
        <dbReference type="ARBA" id="ARBA00022670"/>
    </source>
</evidence>
<keyword evidence="1" id="KW-0645">Protease</keyword>
<dbReference type="InterPro" id="IPR011650">
    <property type="entry name" value="Peptidase_M20_dimer"/>
</dbReference>
<dbReference type="GO" id="GO:0008233">
    <property type="term" value="F:peptidase activity"/>
    <property type="evidence" value="ECO:0007669"/>
    <property type="project" value="UniProtKB-KW"/>
</dbReference>
<evidence type="ECO:0000259" key="4">
    <source>
        <dbReference type="Pfam" id="PF07687"/>
    </source>
</evidence>
<feature type="domain" description="Peptidase M20 dimerisation" evidence="4">
    <location>
        <begin position="141"/>
        <end position="299"/>
    </location>
</feature>
<dbReference type="InterPro" id="IPR051458">
    <property type="entry name" value="Cyt/Met_Dipeptidase"/>
</dbReference>
<dbReference type="SUPFAM" id="SSF53187">
    <property type="entry name" value="Zn-dependent exopeptidases"/>
    <property type="match status" value="1"/>
</dbReference>
<organism evidence="5 6">
    <name type="scientific">Candidatus Roizmanbacteria bacterium CG10_big_fil_rev_8_21_14_0_10_39_6</name>
    <dbReference type="NCBI Taxonomy" id="1974853"/>
    <lineage>
        <taxon>Bacteria</taxon>
        <taxon>Candidatus Roizmaniibacteriota</taxon>
    </lineage>
</organism>
<sequence>MCGMQTSVIETPLHPIFMAVLESGKPTTRCFYSHYDVQPALKSNGWKSDPFILTEQDGQLYGRGVADDKGHIAQLFTAIVAAQKNKTLNSNIVILCEGEEELGSPNFERTVSRLKKQLGDVHVFYILDSSVSDEDTPEILYGLRGIIEYELTVTTAKQELHSGLYGNVVPNAALILSQFFANMFNQDNYLTLPRMYDHVAKLTQIEDSLLKKNDKEFTLLQNKMNFTHSVVPKNRKWYEVSKTLPSLDIHGISSGYTNEIKNIIPNIAHAIFSIRLVPNQKTEDIHKILNSYAKQVLKNISYSLTSKAVAGPFVTEIENVYINELKRVFKKYFPNPVRFTKSGGSIPAAEILSRVYKKPVITTGFSSPDSNLHGPNEHIDTKLYAKGMRVLEELLST</sequence>
<dbReference type="Gene3D" id="3.30.70.360">
    <property type="match status" value="1"/>
</dbReference>
<evidence type="ECO:0000313" key="6">
    <source>
        <dbReference type="Proteomes" id="UP000229554"/>
    </source>
</evidence>
<keyword evidence="2" id="KW-0479">Metal-binding</keyword>
<protein>
    <recommendedName>
        <fullName evidence="4">Peptidase M20 dimerisation domain-containing protein</fullName>
    </recommendedName>
</protein>
<dbReference type="Pfam" id="PF01546">
    <property type="entry name" value="Peptidase_M20"/>
    <property type="match status" value="1"/>
</dbReference>
<evidence type="ECO:0000256" key="3">
    <source>
        <dbReference type="ARBA" id="ARBA00022801"/>
    </source>
</evidence>